<feature type="region of interest" description="Disordered" evidence="1">
    <location>
        <begin position="202"/>
        <end position="248"/>
    </location>
</feature>
<evidence type="ECO:0000313" key="3">
    <source>
        <dbReference type="Proteomes" id="UP000053477"/>
    </source>
</evidence>
<dbReference type="EMBL" id="KQ086206">
    <property type="protein sequence ID" value="KLO06453.1"/>
    <property type="molecule type" value="Genomic_DNA"/>
</dbReference>
<dbReference type="InParanoid" id="A0A0H2RAE7"/>
<dbReference type="AlphaFoldDB" id="A0A0H2RAE7"/>
<dbReference type="Proteomes" id="UP000053477">
    <property type="component" value="Unassembled WGS sequence"/>
</dbReference>
<keyword evidence="3" id="KW-1185">Reference proteome</keyword>
<accession>A0A0H2RAE7</accession>
<feature type="compositionally biased region" description="Basic and acidic residues" evidence="1">
    <location>
        <begin position="222"/>
        <end position="235"/>
    </location>
</feature>
<evidence type="ECO:0000313" key="2">
    <source>
        <dbReference type="EMBL" id="KLO06453.1"/>
    </source>
</evidence>
<organism evidence="2 3">
    <name type="scientific">Schizopora paradoxa</name>
    <dbReference type="NCBI Taxonomy" id="27342"/>
    <lineage>
        <taxon>Eukaryota</taxon>
        <taxon>Fungi</taxon>
        <taxon>Dikarya</taxon>
        <taxon>Basidiomycota</taxon>
        <taxon>Agaricomycotina</taxon>
        <taxon>Agaricomycetes</taxon>
        <taxon>Hymenochaetales</taxon>
        <taxon>Schizoporaceae</taxon>
        <taxon>Schizopora</taxon>
    </lineage>
</organism>
<reference evidence="2 3" key="1">
    <citation type="submission" date="2015-04" db="EMBL/GenBank/DDBJ databases">
        <title>Complete genome sequence of Schizopora paradoxa KUC8140, a cosmopolitan wood degrader in East Asia.</title>
        <authorList>
            <consortium name="DOE Joint Genome Institute"/>
            <person name="Min B."/>
            <person name="Park H."/>
            <person name="Jang Y."/>
            <person name="Kim J.-J."/>
            <person name="Kim K.H."/>
            <person name="Pangilinan J."/>
            <person name="Lipzen A."/>
            <person name="Riley R."/>
            <person name="Grigoriev I.V."/>
            <person name="Spatafora J.W."/>
            <person name="Choi I.-G."/>
        </authorList>
    </citation>
    <scope>NUCLEOTIDE SEQUENCE [LARGE SCALE GENOMIC DNA]</scope>
    <source>
        <strain evidence="2 3">KUC8140</strain>
    </source>
</reference>
<gene>
    <name evidence="2" type="ORF">SCHPADRAFT_933068</name>
</gene>
<evidence type="ECO:0000256" key="1">
    <source>
        <dbReference type="SAM" id="MobiDB-lite"/>
    </source>
</evidence>
<proteinExistence type="predicted"/>
<name>A0A0H2RAE7_9AGAM</name>
<protein>
    <submittedName>
        <fullName evidence="2">Uncharacterized protein</fullName>
    </submittedName>
</protein>
<sequence>MTHEINLGNHLCHNDTRIAIVNSVGARIEIASMTNLLPVEGNIAHEDWAAFALDVNNFTERLQKIVDSGKWVNVSFEENAPLLQSGPNSNRFSLSEFRLRCAIWDAYCWGSYKDVTLLWRNNLSLENIHGEQARIVVKWTRVHIGDFIGLEARVQVNKSYYYTLYITYTDLLDKVAGFLKGHVGLTDWFPPPHLYYRQRKAEKPVESTQPFPDCANLPLPSRKTDTQRQSPDRYRPPTKAVTSLSSPE</sequence>